<feature type="compositionally biased region" description="Basic and acidic residues" evidence="1">
    <location>
        <begin position="299"/>
        <end position="308"/>
    </location>
</feature>
<keyword evidence="3" id="KW-1185">Reference proteome</keyword>
<feature type="compositionally biased region" description="Acidic residues" evidence="1">
    <location>
        <begin position="247"/>
        <end position="259"/>
    </location>
</feature>
<dbReference type="RefSeq" id="WP_141642662.1">
    <property type="nucleotide sequence ID" value="NZ_VIFM01000038.1"/>
</dbReference>
<evidence type="ECO:0000256" key="1">
    <source>
        <dbReference type="SAM" id="MobiDB-lite"/>
    </source>
</evidence>
<dbReference type="EMBL" id="VIFM01000038">
    <property type="protein sequence ID" value="TQF15677.1"/>
    <property type="molecule type" value="Genomic_DNA"/>
</dbReference>
<name>A0A540X345_9BACT</name>
<sequence>MSSTLESYELIRFAEAFEGRIATAGEMLAGRPGLEAEKSWLTTAFELVRTTRAPAAGVVDRVKDLPELDEAREEYAFHQQGLWVDALEKLHAGITFTASSRAPVIEALFPHLKFAQLRRAPREVIFEYATSYERRTRSSYVSRIFAREDFALVRPVMDQVAAAHAAWRASHEPAPLSLEQEAVLREELVNLGRKLEVALRQARLLSEAALVPVPSVHEAAALGLKPKRKAGRGLAPSDDGLGALDLEPSDSMEPTEAELAEVAALDSSSDDAEPSALRHRAGSNPAATEPLDTDEPVDVDVHSTRGKNEAQSAPALEGVEDASVSEDLGTSEPAPSAVESPASEGGPVQVGARGRKRDANAFAPVVESGSDATGVPAPSGRDSPLELDGGHAPMDEPVDTTEEPRASGPRGRKRDAEGAPTSVAEGADIAGTSRPATGRGRKRGTEPGSTSADAASAPEGVRGQVTRGRARDSSPLPTPGGDTADVSADSRAQSSRGRARDSSAPSASTDTATPEGSRAQAPAVRKKKGVTSTPGAAGTETP</sequence>
<dbReference type="Proteomes" id="UP000315369">
    <property type="component" value="Unassembled WGS sequence"/>
</dbReference>
<feature type="compositionally biased region" description="Polar residues" evidence="1">
    <location>
        <begin position="530"/>
        <end position="542"/>
    </location>
</feature>
<reference evidence="2 3" key="1">
    <citation type="submission" date="2019-06" db="EMBL/GenBank/DDBJ databases">
        <authorList>
            <person name="Livingstone P."/>
            <person name="Whitworth D."/>
        </authorList>
    </citation>
    <scope>NUCLEOTIDE SEQUENCE [LARGE SCALE GENOMIC DNA]</scope>
    <source>
        <strain evidence="2 3">AM401</strain>
    </source>
</reference>
<feature type="region of interest" description="Disordered" evidence="1">
    <location>
        <begin position="228"/>
        <end position="542"/>
    </location>
</feature>
<dbReference type="OrthoDB" id="5506475at2"/>
<comment type="caution">
    <text evidence="2">The sequence shown here is derived from an EMBL/GenBank/DDBJ whole genome shotgun (WGS) entry which is preliminary data.</text>
</comment>
<organism evidence="2 3">
    <name type="scientific">Myxococcus llanfairpwllgwyngyllgogerychwyrndrobwllllantysiliogogogochensis</name>
    <dbReference type="NCBI Taxonomy" id="2590453"/>
    <lineage>
        <taxon>Bacteria</taxon>
        <taxon>Pseudomonadati</taxon>
        <taxon>Myxococcota</taxon>
        <taxon>Myxococcia</taxon>
        <taxon>Myxococcales</taxon>
        <taxon>Cystobacterineae</taxon>
        <taxon>Myxococcaceae</taxon>
        <taxon>Myxococcus</taxon>
    </lineage>
</organism>
<dbReference type="AlphaFoldDB" id="A0A540X345"/>
<evidence type="ECO:0000313" key="3">
    <source>
        <dbReference type="Proteomes" id="UP000315369"/>
    </source>
</evidence>
<evidence type="ECO:0000313" key="2">
    <source>
        <dbReference type="EMBL" id="TQF15677.1"/>
    </source>
</evidence>
<accession>A0A540X345</accession>
<feature type="compositionally biased region" description="Low complexity" evidence="1">
    <location>
        <begin position="487"/>
        <end position="513"/>
    </location>
</feature>
<protein>
    <submittedName>
        <fullName evidence="2">Uncharacterized protein</fullName>
    </submittedName>
</protein>
<proteinExistence type="predicted"/>
<gene>
    <name evidence="2" type="ORF">FJV41_12385</name>
</gene>